<organism evidence="3 4">
    <name type="scientific">Aquibacillus koreensis</name>
    <dbReference type="NCBI Taxonomy" id="279446"/>
    <lineage>
        <taxon>Bacteria</taxon>
        <taxon>Bacillati</taxon>
        <taxon>Bacillota</taxon>
        <taxon>Bacilli</taxon>
        <taxon>Bacillales</taxon>
        <taxon>Bacillaceae</taxon>
        <taxon>Aquibacillus</taxon>
    </lineage>
</organism>
<protein>
    <submittedName>
        <fullName evidence="3">Beta-propeller domain-containing protein</fullName>
    </submittedName>
</protein>
<name>A0A9X3WJB8_9BACI</name>
<evidence type="ECO:0000256" key="1">
    <source>
        <dbReference type="SAM" id="MobiDB-lite"/>
    </source>
</evidence>
<accession>A0A9X3WJB8</accession>
<dbReference type="Pfam" id="PF09826">
    <property type="entry name" value="Beta_propel"/>
    <property type="match status" value="1"/>
</dbReference>
<feature type="transmembrane region" description="Helical" evidence="2">
    <location>
        <begin position="7"/>
        <end position="25"/>
    </location>
</feature>
<feature type="region of interest" description="Disordered" evidence="1">
    <location>
        <begin position="74"/>
        <end position="94"/>
    </location>
</feature>
<dbReference type="PIRSF" id="PIRSF006425">
    <property type="entry name" value="UCP006425_WD40"/>
    <property type="match status" value="1"/>
</dbReference>
<dbReference type="RefSeq" id="WP_259866657.1">
    <property type="nucleotide sequence ID" value="NZ_JAMQJZ010000002.1"/>
</dbReference>
<dbReference type="EMBL" id="JAMQJZ010000002">
    <property type="protein sequence ID" value="MDC3419658.1"/>
    <property type="molecule type" value="Genomic_DNA"/>
</dbReference>
<keyword evidence="2" id="KW-1133">Transmembrane helix</keyword>
<keyword evidence="2" id="KW-0812">Transmembrane</keyword>
<dbReference type="AlphaFoldDB" id="A0A9X3WJB8"/>
<dbReference type="SUPFAM" id="SSF69322">
    <property type="entry name" value="Tricorn protease domain 2"/>
    <property type="match status" value="1"/>
</dbReference>
<sequence length="627" mass="71394">MSKYVRFSLFVIGLTSITAIIFLILSSMKLEPLPSIHDNEHMIQVLDERIERMSQNEEAYRDFSMATSPNNATGNAASAFSSGASTPAPASQTNVQVDGIDEGDIVKNDGRYVYFEHDNNIVIASTKGAESKVITKIKNKAFYLKELYLHEDYLVSIGYSDTKGALREDEGLYKTTVYIYDISDIKNPALIREFTMEGTLTSSRKKDNDLYLVMHTRPHPSFYQSYDDDHSVDLSEIDLQPYVKDTAVSNEGAPVPFEAIHYLPESTDHNFLSLISLDLDKLDEKANIKTYLGASENMYMSNNHIYVSALKYNYETNADGEIVDRQLDTQILQFKINNGIITYRGSAEVEGYLINQFAMDEQNGTFRVAVTDGFIWRDNEPSTNNLYTFDTKLKPLGSVEGLAKDERIYSVRFMEDVAYIVTFRETDPLFVIDLKDARNPKVLGELKIPGFSNYLHPLDEDHLIGFGHHTVLEDVPDQEEPRVLRAGLKISIFDVSDPTNPKEAFMKVLGRDWSGSEVNRNHHALYKHPEKNLYGIPAQLDEVELVNKEFQVDTSSNFEGALLFHISPESGITLKDTITHQKNTYRPEWEYATKRMISVGNMLYTLSEEQMKIYDLEEERVIKTVEF</sequence>
<evidence type="ECO:0000313" key="3">
    <source>
        <dbReference type="EMBL" id="MDC3419658.1"/>
    </source>
</evidence>
<evidence type="ECO:0000256" key="2">
    <source>
        <dbReference type="SAM" id="Phobius"/>
    </source>
</evidence>
<keyword evidence="2" id="KW-0472">Membrane</keyword>
<dbReference type="Proteomes" id="UP001145072">
    <property type="component" value="Unassembled WGS sequence"/>
</dbReference>
<dbReference type="InterPro" id="IPR019198">
    <property type="entry name" value="Beta_propeller_containing"/>
</dbReference>
<evidence type="ECO:0000313" key="4">
    <source>
        <dbReference type="Proteomes" id="UP001145072"/>
    </source>
</evidence>
<feature type="compositionally biased region" description="Low complexity" evidence="1">
    <location>
        <begin position="74"/>
        <end position="91"/>
    </location>
</feature>
<reference evidence="3" key="1">
    <citation type="submission" date="2022-06" db="EMBL/GenBank/DDBJ databases">
        <title>Aquibacillus sp. a new bacterium isolated from soil saline samples.</title>
        <authorList>
            <person name="Galisteo C."/>
            <person name="De La Haba R."/>
            <person name="Sanchez-Porro C."/>
            <person name="Ventosa A."/>
        </authorList>
    </citation>
    <scope>NUCLEOTIDE SEQUENCE</scope>
    <source>
        <strain evidence="3">JCM 12387</strain>
    </source>
</reference>
<keyword evidence="4" id="KW-1185">Reference proteome</keyword>
<dbReference type="InterPro" id="IPR014441">
    <property type="entry name" value="UCP006425_b-propeller"/>
</dbReference>
<gene>
    <name evidence="3" type="ORF">NC661_04670</name>
</gene>
<proteinExistence type="predicted"/>
<comment type="caution">
    <text evidence="3">The sequence shown here is derived from an EMBL/GenBank/DDBJ whole genome shotgun (WGS) entry which is preliminary data.</text>
</comment>